<protein>
    <submittedName>
        <fullName evidence="2">Uncharacterized protein</fullName>
    </submittedName>
</protein>
<organism evidence="2 3">
    <name type="scientific">Ajellomyces capsulatus (strain G186AR / H82 / ATCC MYA-2454 / RMSCC 2432)</name>
    <name type="common">Darling's disease fungus</name>
    <name type="synonym">Histoplasma capsulatum</name>
    <dbReference type="NCBI Taxonomy" id="447093"/>
    <lineage>
        <taxon>Eukaryota</taxon>
        <taxon>Fungi</taxon>
        <taxon>Dikarya</taxon>
        <taxon>Ascomycota</taxon>
        <taxon>Pezizomycotina</taxon>
        <taxon>Eurotiomycetes</taxon>
        <taxon>Eurotiomycetidae</taxon>
        <taxon>Onygenales</taxon>
        <taxon>Ajellomycetaceae</taxon>
        <taxon>Histoplasma</taxon>
    </lineage>
</organism>
<dbReference type="AlphaFoldDB" id="C0NQZ3"/>
<dbReference type="EMBL" id="GG663369">
    <property type="protein sequence ID" value="EEH06107.1"/>
    <property type="molecule type" value="Genomic_DNA"/>
</dbReference>
<name>C0NQZ3_AJECG</name>
<evidence type="ECO:0000256" key="1">
    <source>
        <dbReference type="SAM" id="MobiDB-lite"/>
    </source>
</evidence>
<feature type="compositionally biased region" description="Polar residues" evidence="1">
    <location>
        <begin position="1"/>
        <end position="14"/>
    </location>
</feature>
<dbReference type="RefSeq" id="XP_045286588.1">
    <property type="nucleotide sequence ID" value="XM_045432472.1"/>
</dbReference>
<proteinExistence type="predicted"/>
<feature type="compositionally biased region" description="Basic and acidic residues" evidence="1">
    <location>
        <begin position="15"/>
        <end position="26"/>
    </location>
</feature>
<dbReference type="HOGENOM" id="CLU_882693_0_0_1"/>
<feature type="region of interest" description="Disordered" evidence="1">
    <location>
        <begin position="1"/>
        <end position="26"/>
    </location>
</feature>
<accession>C0NQZ3</accession>
<dbReference type="InParanoid" id="C0NQZ3"/>
<dbReference type="Proteomes" id="UP000001631">
    <property type="component" value="Unassembled WGS sequence"/>
</dbReference>
<evidence type="ECO:0000313" key="3">
    <source>
        <dbReference type="Proteomes" id="UP000001631"/>
    </source>
</evidence>
<evidence type="ECO:0000313" key="2">
    <source>
        <dbReference type="EMBL" id="EEH06107.1"/>
    </source>
</evidence>
<sequence>MRDQLSKSWAASFQTERRPGPYQDSRIRFKPEGLGDARVGSDVVGLHRTTRLTEAATIFLRCMDRFHTSVHTPSFSILLDPPVSQSHQASTARAVGSFAIKLACNSSIRLYPIIAITGKGPPITWNLLSTGAKVIPSSTTAARWRRPFKESQAACGRQDTLDCVVIENSAEDLIRYDFGFCTARLVQTGEISVTALEFIQRIIESSEEPIFGVSTGLLTQQATPGAFDNPRVAVSGFKSSWRLLDWIMGLKQADSSGLPQTRACTQTDMEISPLLAPAGLPFVFRMRTLRCVGCAAARRSFSTNHSQSRTPTLNT</sequence>
<keyword evidence="3" id="KW-1185">Reference proteome</keyword>
<gene>
    <name evidence="2" type="ORF">HCBG_05423</name>
</gene>
<dbReference type="GeneID" id="69038439"/>
<reference evidence="2" key="1">
    <citation type="submission" date="2009-02" db="EMBL/GenBank/DDBJ databases">
        <title>The Genome Sequence of Ajellomyces capsulatus strain G186AR.</title>
        <authorList>
            <consortium name="The Broad Institute Genome Sequencing Platform"/>
            <person name="Champion M."/>
            <person name="Cuomo C."/>
            <person name="Ma L.-J."/>
            <person name="Henn M.R."/>
            <person name="Sil A."/>
            <person name="Goldman B."/>
            <person name="Young S.K."/>
            <person name="Kodira C.D."/>
            <person name="Zeng Q."/>
            <person name="Koehrsen M."/>
            <person name="Alvarado L."/>
            <person name="Berlin A."/>
            <person name="Borenstein D."/>
            <person name="Chen Z."/>
            <person name="Engels R."/>
            <person name="Freedman E."/>
            <person name="Gellesch M."/>
            <person name="Goldberg J."/>
            <person name="Griggs A."/>
            <person name="Gujja S."/>
            <person name="Heiman D."/>
            <person name="Hepburn T."/>
            <person name="Howarth C."/>
            <person name="Jen D."/>
            <person name="Larson L."/>
            <person name="Lewis B."/>
            <person name="Mehta T."/>
            <person name="Park D."/>
            <person name="Pearson M."/>
            <person name="Roberts A."/>
            <person name="Saif S."/>
            <person name="Shea T."/>
            <person name="Shenoy N."/>
            <person name="Sisk P."/>
            <person name="Stolte C."/>
            <person name="Sykes S."/>
            <person name="Walk T."/>
            <person name="White J."/>
            <person name="Yandava C."/>
            <person name="Klein B."/>
            <person name="McEwen J.G."/>
            <person name="Puccia R."/>
            <person name="Goldman G.H."/>
            <person name="Felipe M.S."/>
            <person name="Nino-Vega G."/>
            <person name="San-Blas G."/>
            <person name="Taylor J."/>
            <person name="Mendoza L."/>
            <person name="Galagan J."/>
            <person name="Nusbaum C."/>
            <person name="Birren B."/>
        </authorList>
    </citation>
    <scope>NUCLEOTIDE SEQUENCE</scope>
    <source>
        <strain evidence="2">G186AR</strain>
    </source>
</reference>